<dbReference type="AlphaFoldDB" id="A0A0N4ZII3"/>
<feature type="compositionally biased region" description="Polar residues" evidence="1">
    <location>
        <begin position="128"/>
        <end position="137"/>
    </location>
</feature>
<proteinExistence type="predicted"/>
<feature type="region of interest" description="Disordered" evidence="1">
    <location>
        <begin position="128"/>
        <end position="156"/>
    </location>
</feature>
<keyword evidence="2" id="KW-1185">Reference proteome</keyword>
<reference evidence="3" key="1">
    <citation type="submission" date="2017-02" db="UniProtKB">
        <authorList>
            <consortium name="WormBaseParasite"/>
        </authorList>
    </citation>
    <scope>IDENTIFICATION</scope>
</reference>
<evidence type="ECO:0000313" key="2">
    <source>
        <dbReference type="Proteomes" id="UP000038045"/>
    </source>
</evidence>
<feature type="region of interest" description="Disordered" evidence="1">
    <location>
        <begin position="219"/>
        <end position="250"/>
    </location>
</feature>
<evidence type="ECO:0000313" key="3">
    <source>
        <dbReference type="WBParaSite" id="PTRK_0000773800.1"/>
    </source>
</evidence>
<name>A0A0N4ZII3_PARTI</name>
<sequence>MAEVPFSRPSFVYTHKNYYMPHYSYNTLLNSSNFSAAEYLNATRNLYVKTEELKHSRHPRENEKKYSNSIGETNGFKKYYEKTYDKSIQNDYKKNYTIESSSETSISKPLLYKSSIIRSYPRYNYRKTLSPSENSTSKGEKDYSMMKPIVPPRPSLYERNNYEKVSALKSGSINRDELKYNCINKDITKYKDNLDNNTITTMKEHQNPQSSYDIKERIDKEVQSNESEECIKSNETTNNESGRIDKITSEKDENCSDLNFTSISCQEDKEPSSSDESLTLPSFDLANLKPVSTIERHARIIQWIHSSTEHSYLPPEEDFPYEELNNDNIDSEFKKILLT</sequence>
<protein>
    <submittedName>
        <fullName evidence="3">Homeobox protein 2-like</fullName>
    </submittedName>
</protein>
<organism evidence="2 3">
    <name type="scientific">Parastrongyloides trichosuri</name>
    <name type="common">Possum-specific nematode worm</name>
    <dbReference type="NCBI Taxonomy" id="131310"/>
    <lineage>
        <taxon>Eukaryota</taxon>
        <taxon>Metazoa</taxon>
        <taxon>Ecdysozoa</taxon>
        <taxon>Nematoda</taxon>
        <taxon>Chromadorea</taxon>
        <taxon>Rhabditida</taxon>
        <taxon>Tylenchina</taxon>
        <taxon>Panagrolaimomorpha</taxon>
        <taxon>Strongyloidoidea</taxon>
        <taxon>Strongyloididae</taxon>
        <taxon>Parastrongyloides</taxon>
    </lineage>
</organism>
<evidence type="ECO:0000256" key="1">
    <source>
        <dbReference type="SAM" id="MobiDB-lite"/>
    </source>
</evidence>
<dbReference type="WBParaSite" id="PTRK_0000773800.1">
    <property type="protein sequence ID" value="PTRK_0000773800.1"/>
    <property type="gene ID" value="PTRK_0000773800"/>
</dbReference>
<accession>A0A0N4ZII3</accession>
<dbReference type="Proteomes" id="UP000038045">
    <property type="component" value="Unplaced"/>
</dbReference>